<feature type="compositionally biased region" description="Polar residues" evidence="5">
    <location>
        <begin position="1"/>
        <end position="13"/>
    </location>
</feature>
<sequence length="407" mass="45413">MSLATESVSNKPRGNNPLAGRFNNLPAKSRDRFPRVAYVLQGGGSLGAYQFGVVKGLLEAGYEPDWIAATSIGAIQAAIIVGNPPEKRIERLEQFWQSIAPNNIFDFLGESDSTLDIYNKMSASFALLFGQPGFFSPRWSTGTVPLWGDATSLSYYDTAPLRQTLLELIDFELLNSCPVRLSLGAVQISSGHLIYFNNINYRIEVEHVMASAALPPGFPAIEIDGEFYWDGGVHSNMPLEVILEAIPADDTLCFLIDCFGGPSFMPQTMNEIEERMKDISYSTHAQRSILNYLQRQKMRNAMVQLSKVLTAEQKKEYAHLLDIGSPHHCTLVHLIYSARIVKAASKDYNFGPMILKKRMEAGYFDAKTILAEETQWGYIPADGQSRLYESPNNHSRLLRKQLKGTIT</sequence>
<comment type="caution">
    <text evidence="7">The sequence shown here is derived from an EMBL/GenBank/DDBJ whole genome shotgun (WGS) entry which is preliminary data.</text>
</comment>
<feature type="short sequence motif" description="GXGXXG" evidence="4">
    <location>
        <begin position="42"/>
        <end position="47"/>
    </location>
</feature>
<feature type="active site" description="Nucleophile" evidence="4">
    <location>
        <position position="71"/>
    </location>
</feature>
<keyword evidence="3 4" id="KW-0443">Lipid metabolism</keyword>
<dbReference type="InterPro" id="IPR002641">
    <property type="entry name" value="PNPLA_dom"/>
</dbReference>
<proteinExistence type="predicted"/>
<dbReference type="PANTHER" id="PTHR14226:SF57">
    <property type="entry name" value="BLR7027 PROTEIN"/>
    <property type="match status" value="1"/>
</dbReference>
<dbReference type="SUPFAM" id="SSF52151">
    <property type="entry name" value="FabD/lysophospholipase-like"/>
    <property type="match status" value="1"/>
</dbReference>
<dbReference type="InterPro" id="IPR050301">
    <property type="entry name" value="NTE"/>
</dbReference>
<dbReference type="PATRIC" id="fig|29422.6.peg.132"/>
<dbReference type="OrthoDB" id="9807112at2"/>
<comment type="caution">
    <text evidence="4">Lacks conserved residue(s) required for the propagation of feature annotation.</text>
</comment>
<dbReference type="PROSITE" id="PS51635">
    <property type="entry name" value="PNPLA"/>
    <property type="match status" value="1"/>
</dbReference>
<dbReference type="GO" id="GO:0016042">
    <property type="term" value="P:lipid catabolic process"/>
    <property type="evidence" value="ECO:0007669"/>
    <property type="project" value="UniProtKB-UniRule"/>
</dbReference>
<evidence type="ECO:0000313" key="7">
    <source>
        <dbReference type="EMBL" id="KTC86900.1"/>
    </source>
</evidence>
<protein>
    <submittedName>
        <fullName evidence="7">Alpha-beta hydrolase family transporter esterase</fullName>
    </submittedName>
</protein>
<dbReference type="GO" id="GO:0016787">
    <property type="term" value="F:hydrolase activity"/>
    <property type="evidence" value="ECO:0007669"/>
    <property type="project" value="UniProtKB-UniRule"/>
</dbReference>
<feature type="domain" description="PNPLA" evidence="6">
    <location>
        <begin position="38"/>
        <end position="243"/>
    </location>
</feature>
<evidence type="ECO:0000313" key="8">
    <source>
        <dbReference type="Proteomes" id="UP000054742"/>
    </source>
</evidence>
<evidence type="ECO:0000256" key="2">
    <source>
        <dbReference type="ARBA" id="ARBA00022963"/>
    </source>
</evidence>
<evidence type="ECO:0000256" key="1">
    <source>
        <dbReference type="ARBA" id="ARBA00022801"/>
    </source>
</evidence>
<keyword evidence="2 4" id="KW-0442">Lipid degradation</keyword>
<keyword evidence="8" id="KW-1185">Reference proteome</keyword>
<dbReference type="InterPro" id="IPR021095">
    <property type="entry name" value="DUF3734"/>
</dbReference>
<organism evidence="7 8">
    <name type="scientific">Legionella brunensis</name>
    <dbReference type="NCBI Taxonomy" id="29422"/>
    <lineage>
        <taxon>Bacteria</taxon>
        <taxon>Pseudomonadati</taxon>
        <taxon>Pseudomonadota</taxon>
        <taxon>Gammaproteobacteria</taxon>
        <taxon>Legionellales</taxon>
        <taxon>Legionellaceae</taxon>
        <taxon>Legionella</taxon>
    </lineage>
</organism>
<dbReference type="Proteomes" id="UP000054742">
    <property type="component" value="Unassembled WGS sequence"/>
</dbReference>
<evidence type="ECO:0000256" key="3">
    <source>
        <dbReference type="ARBA" id="ARBA00023098"/>
    </source>
</evidence>
<feature type="active site" description="Proton acceptor" evidence="4">
    <location>
        <position position="230"/>
    </location>
</feature>
<evidence type="ECO:0000259" key="6">
    <source>
        <dbReference type="PROSITE" id="PS51635"/>
    </source>
</evidence>
<dbReference type="PANTHER" id="PTHR14226">
    <property type="entry name" value="NEUROPATHY TARGET ESTERASE/SWISS CHEESE D.MELANOGASTER"/>
    <property type="match status" value="1"/>
</dbReference>
<dbReference type="STRING" id="29422.Lbru_0129"/>
<dbReference type="AlphaFoldDB" id="A0A0W0SUF8"/>
<reference evidence="7 8" key="1">
    <citation type="submission" date="2015-11" db="EMBL/GenBank/DDBJ databases">
        <title>Genomic analysis of 38 Legionella species identifies large and diverse effector repertoires.</title>
        <authorList>
            <person name="Burstein D."/>
            <person name="Amaro F."/>
            <person name="Zusman T."/>
            <person name="Lifshitz Z."/>
            <person name="Cohen O."/>
            <person name="Gilbert J.A."/>
            <person name="Pupko T."/>
            <person name="Shuman H.A."/>
            <person name="Segal G."/>
        </authorList>
    </citation>
    <scope>NUCLEOTIDE SEQUENCE [LARGE SCALE GENOMIC DNA]</scope>
    <source>
        <strain evidence="7 8">ATCC 43878</strain>
    </source>
</reference>
<dbReference type="Gene3D" id="3.40.1090.10">
    <property type="entry name" value="Cytosolic phospholipase A2 catalytic domain"/>
    <property type="match status" value="2"/>
</dbReference>
<name>A0A0W0SUF8_9GAMM</name>
<dbReference type="Pfam" id="PF01734">
    <property type="entry name" value="Patatin"/>
    <property type="match status" value="1"/>
</dbReference>
<dbReference type="InterPro" id="IPR016035">
    <property type="entry name" value="Acyl_Trfase/lysoPLipase"/>
</dbReference>
<feature type="region of interest" description="Disordered" evidence="5">
    <location>
        <begin position="1"/>
        <end position="26"/>
    </location>
</feature>
<accession>A0A0W0SUF8</accession>
<feature type="short sequence motif" description="DGA/G" evidence="4">
    <location>
        <begin position="230"/>
        <end position="232"/>
    </location>
</feature>
<evidence type="ECO:0000256" key="4">
    <source>
        <dbReference type="PROSITE-ProRule" id="PRU01161"/>
    </source>
</evidence>
<dbReference type="Pfam" id="PF12536">
    <property type="entry name" value="DUF3734"/>
    <property type="match status" value="1"/>
</dbReference>
<keyword evidence="1 4" id="KW-0378">Hydrolase</keyword>
<dbReference type="EMBL" id="LNXV01000003">
    <property type="protein sequence ID" value="KTC86900.1"/>
    <property type="molecule type" value="Genomic_DNA"/>
</dbReference>
<gene>
    <name evidence="7" type="ORF">Lbru_0129</name>
</gene>
<dbReference type="CDD" id="cd07209">
    <property type="entry name" value="Pat_hypo_Ecoli_Z1214_like"/>
    <property type="match status" value="1"/>
</dbReference>
<evidence type="ECO:0000256" key="5">
    <source>
        <dbReference type="SAM" id="MobiDB-lite"/>
    </source>
</evidence>
<dbReference type="RefSeq" id="WP_058440251.1">
    <property type="nucleotide sequence ID" value="NZ_CAAAHU010000001.1"/>
</dbReference>